<dbReference type="Proteomes" id="UP001151752">
    <property type="component" value="Chromosome 16"/>
</dbReference>
<accession>A0A9Q1ANW6</accession>
<comment type="similarity">
    <text evidence="3">Belongs to the glycosyltransferase GT106 family.</text>
</comment>
<gene>
    <name evidence="15" type="ORF">OIU74_001830</name>
</gene>
<comment type="pathway">
    <text evidence="2">Glycan metabolism.</text>
</comment>
<keyword evidence="9 14" id="KW-0472">Membrane</keyword>
<evidence type="ECO:0000313" key="15">
    <source>
        <dbReference type="EMBL" id="KAJ6777927.1"/>
    </source>
</evidence>
<dbReference type="PANTHER" id="PTHR31741:SF66">
    <property type="entry name" value="O-FUCOSYLTRANSFERASE 20"/>
    <property type="match status" value="1"/>
</dbReference>
<keyword evidence="16" id="KW-1185">Reference proteome</keyword>
<keyword evidence="12" id="KW-0119">Carbohydrate metabolism</keyword>
<evidence type="ECO:0000256" key="11">
    <source>
        <dbReference type="ARBA" id="ARBA00023253"/>
    </source>
</evidence>
<reference evidence="15" key="2">
    <citation type="journal article" date="2023" name="Int. J. Mol. Sci.">
        <title>De Novo Assembly and Annotation of 11 Diverse Shrub Willow (Salix) Genomes Reveals Novel Gene Organization in Sex-Linked Regions.</title>
        <authorList>
            <person name="Hyden B."/>
            <person name="Feng K."/>
            <person name="Yates T.B."/>
            <person name="Jawdy S."/>
            <person name="Cereghino C."/>
            <person name="Smart L.B."/>
            <person name="Muchero W."/>
        </authorList>
    </citation>
    <scope>NUCLEOTIDE SEQUENCE</scope>
    <source>
        <tissue evidence="15">Shoot tip</tissue>
    </source>
</reference>
<dbReference type="InterPro" id="IPR019378">
    <property type="entry name" value="GDP-Fuc_O-FucTrfase"/>
</dbReference>
<organism evidence="15 16">
    <name type="scientific">Salix koriyanagi</name>
    <dbReference type="NCBI Taxonomy" id="2511006"/>
    <lineage>
        <taxon>Eukaryota</taxon>
        <taxon>Viridiplantae</taxon>
        <taxon>Streptophyta</taxon>
        <taxon>Embryophyta</taxon>
        <taxon>Tracheophyta</taxon>
        <taxon>Spermatophyta</taxon>
        <taxon>Magnoliopsida</taxon>
        <taxon>eudicotyledons</taxon>
        <taxon>Gunneridae</taxon>
        <taxon>Pentapetalae</taxon>
        <taxon>rosids</taxon>
        <taxon>fabids</taxon>
        <taxon>Malpighiales</taxon>
        <taxon>Salicaceae</taxon>
        <taxon>Saliceae</taxon>
        <taxon>Salix</taxon>
    </lineage>
</organism>
<name>A0A9Q1ANW6_9ROSI</name>
<keyword evidence="7" id="KW-0735">Signal-anchor</keyword>
<dbReference type="AlphaFoldDB" id="A0A9Q1ANW6"/>
<dbReference type="PANTHER" id="PTHR31741">
    <property type="entry name" value="OS02G0726500 PROTEIN-RELATED"/>
    <property type="match status" value="1"/>
</dbReference>
<evidence type="ECO:0000256" key="12">
    <source>
        <dbReference type="ARBA" id="ARBA00023277"/>
    </source>
</evidence>
<keyword evidence="4" id="KW-0328">Glycosyltransferase</keyword>
<evidence type="ECO:0000313" key="16">
    <source>
        <dbReference type="Proteomes" id="UP001151752"/>
    </source>
</evidence>
<feature type="transmembrane region" description="Helical" evidence="14">
    <location>
        <begin position="54"/>
        <end position="73"/>
    </location>
</feature>
<evidence type="ECO:0000256" key="10">
    <source>
        <dbReference type="ARBA" id="ARBA00023180"/>
    </source>
</evidence>
<keyword evidence="6 14" id="KW-0812">Transmembrane</keyword>
<evidence type="ECO:0000256" key="2">
    <source>
        <dbReference type="ARBA" id="ARBA00004881"/>
    </source>
</evidence>
<keyword evidence="5" id="KW-0808">Transferase</keyword>
<dbReference type="Pfam" id="PF10250">
    <property type="entry name" value="O-FucT"/>
    <property type="match status" value="1"/>
</dbReference>
<evidence type="ECO:0000256" key="13">
    <source>
        <dbReference type="ARBA" id="ARBA00030350"/>
    </source>
</evidence>
<evidence type="ECO:0000256" key="6">
    <source>
        <dbReference type="ARBA" id="ARBA00022692"/>
    </source>
</evidence>
<dbReference type="EMBL" id="JAPFFM010000001">
    <property type="protein sequence ID" value="KAJ6777927.1"/>
    <property type="molecule type" value="Genomic_DNA"/>
</dbReference>
<keyword evidence="11" id="KW-0294">Fucose metabolism</keyword>
<evidence type="ECO:0000256" key="1">
    <source>
        <dbReference type="ARBA" id="ARBA00004606"/>
    </source>
</evidence>
<evidence type="ECO:0000256" key="3">
    <source>
        <dbReference type="ARBA" id="ARBA00007737"/>
    </source>
</evidence>
<evidence type="ECO:0000256" key="5">
    <source>
        <dbReference type="ARBA" id="ARBA00022679"/>
    </source>
</evidence>
<evidence type="ECO:0000256" key="14">
    <source>
        <dbReference type="SAM" id="Phobius"/>
    </source>
</evidence>
<protein>
    <recommendedName>
        <fullName evidence="13">O-fucosyltransferase family protein</fullName>
    </recommendedName>
</protein>
<comment type="caution">
    <text evidence="15">The sequence shown here is derived from an EMBL/GenBank/DDBJ whole genome shotgun (WGS) entry which is preliminary data.</text>
</comment>
<keyword evidence="10" id="KW-0325">Glycoprotein</keyword>
<evidence type="ECO:0000256" key="7">
    <source>
        <dbReference type="ARBA" id="ARBA00022968"/>
    </source>
</evidence>
<dbReference type="CDD" id="cd11299">
    <property type="entry name" value="O-FucT_plant"/>
    <property type="match status" value="1"/>
</dbReference>
<dbReference type="GO" id="GO:0016020">
    <property type="term" value="C:membrane"/>
    <property type="evidence" value="ECO:0007669"/>
    <property type="project" value="UniProtKB-SubCell"/>
</dbReference>
<reference evidence="15" key="1">
    <citation type="submission" date="2022-11" db="EMBL/GenBank/DDBJ databases">
        <authorList>
            <person name="Hyden B.L."/>
            <person name="Feng K."/>
            <person name="Yates T."/>
            <person name="Jawdy S."/>
            <person name="Smart L.B."/>
            <person name="Muchero W."/>
        </authorList>
    </citation>
    <scope>NUCLEOTIDE SEQUENCE</scope>
    <source>
        <tissue evidence="15">Shoot tip</tissue>
    </source>
</reference>
<dbReference type="GO" id="GO:0006004">
    <property type="term" value="P:fucose metabolic process"/>
    <property type="evidence" value="ECO:0007669"/>
    <property type="project" value="UniProtKB-KW"/>
</dbReference>
<comment type="subcellular location">
    <subcellularLocation>
        <location evidence="1">Membrane</location>
        <topology evidence="1">Single-pass type II membrane protein</topology>
    </subcellularLocation>
</comment>
<evidence type="ECO:0000256" key="4">
    <source>
        <dbReference type="ARBA" id="ARBA00022676"/>
    </source>
</evidence>
<dbReference type="GO" id="GO:0016757">
    <property type="term" value="F:glycosyltransferase activity"/>
    <property type="evidence" value="ECO:0007669"/>
    <property type="project" value="UniProtKB-KW"/>
</dbReference>
<dbReference type="GO" id="GO:0005737">
    <property type="term" value="C:cytoplasm"/>
    <property type="evidence" value="ECO:0007669"/>
    <property type="project" value="TreeGrafter"/>
</dbReference>
<proteinExistence type="inferred from homology"/>
<sequence>MAKSKNNAKKVSYISVPSQIINSLSSSSLHSLLLSPKKSSRNRFFGLNSYRSPVFWFLTLFLFCFLGMLKLSYNLDPLVPFSPYPCVTSQPQLQHFLSNGHTRSQLGFVSNGEKNEKKDQEVGSVDARELKSEVGFGSNELKDESLKGVVDFQGGNSDGVEEETEFWKQPDGLGYKPCVRFSGEYRNLSELIVKDRRKYLLVVVSGGLNQQRNQIVDAVVIARILGAALVVPILQVNVIWGDESEFSDIFDLEHFKRVLANDVRIVSSLPSTHLITRPVVERRTPLHVSPQWIRSRYLKRLNREGVLLLRGLDSRLSKDLPSDLQNLRCKVAFSALRFAPPVLELGNKLAERMRNKGPYLALHLRMELDVWVRTGCNHGLSHEYDEIINKERKQRPELLTARSNMTYRERKLAGLCPLNAMEVARLLKALGAPKSASIYWAGGQPLGGKEALLSLTREFPNFYNKEDLALPSELKPFANRASLMAAIDYIVSEKSDVFMPSHGGNMGHAIQVQKEVDIHASLADFSKRFVCPMNLNDLNFWIFRISNVFMLLYWKLKGFFFFLFQGHRAYAGHKKYITPNKRHMLPYFLNASLPTAEFNRIIKELHRDSLGQPELRTSKAGRDVTKYPVPECMCTDSHTRASL</sequence>
<dbReference type="PIRSF" id="PIRSF009360">
    <property type="entry name" value="UCP009360"/>
    <property type="match status" value="1"/>
</dbReference>
<evidence type="ECO:0000256" key="8">
    <source>
        <dbReference type="ARBA" id="ARBA00022989"/>
    </source>
</evidence>
<evidence type="ECO:0000256" key="9">
    <source>
        <dbReference type="ARBA" id="ARBA00023136"/>
    </source>
</evidence>
<keyword evidence="8 14" id="KW-1133">Transmembrane helix</keyword>
<dbReference type="InterPro" id="IPR024709">
    <property type="entry name" value="FucosylTrfase_pln"/>
</dbReference>